<dbReference type="KEGG" id="dci:108252175"/>
<evidence type="ECO:0000256" key="1">
    <source>
        <dbReference type="SAM" id="Phobius"/>
    </source>
</evidence>
<keyword evidence="1" id="KW-1133">Transmembrane helix</keyword>
<dbReference type="PaxDb" id="121845-A0A3Q0IPI2"/>
<dbReference type="Proteomes" id="UP000079169">
    <property type="component" value="Unplaced"/>
</dbReference>
<keyword evidence="1" id="KW-0472">Membrane</keyword>
<accession>A0A3Q0IPI2</accession>
<keyword evidence="1" id="KW-0812">Transmembrane</keyword>
<dbReference type="AlphaFoldDB" id="A0A3Q0IPI2"/>
<sequence>MKSHFSILSSHRLYFCVFYYLILTGQAVVSQTENPNAKSVPPPEGPKHMVRPDEVKSVIEQHNSIMHKLAGNGISTIDSLQNAATSTVYNLSWYATSLLSNTLKILSNTMQTAKDVGVNTLSAGVRVGMNTMRMADGVVRGALSLAKIGTHGVGNQLSSASGFFKNVSQHPDALNMSQVRVTPNISSLYPSSLSSIIPASSDVVHYVYDTNTDSFKAVYNSTIASAGSVGWLVTDTLADTAKILESTVELVENLKDTTINTGYKLGENGVELTETLVGGGYNLVEDGLSSVGNQIEGLSKALKDRVSPQRLVDVQLSDGNRTA</sequence>
<evidence type="ECO:0000313" key="2">
    <source>
        <dbReference type="Proteomes" id="UP000079169"/>
    </source>
</evidence>
<keyword evidence="2" id="KW-1185">Reference proteome</keyword>
<organism evidence="2 3">
    <name type="scientific">Diaphorina citri</name>
    <name type="common">Asian citrus psyllid</name>
    <dbReference type="NCBI Taxonomy" id="121845"/>
    <lineage>
        <taxon>Eukaryota</taxon>
        <taxon>Metazoa</taxon>
        <taxon>Ecdysozoa</taxon>
        <taxon>Arthropoda</taxon>
        <taxon>Hexapoda</taxon>
        <taxon>Insecta</taxon>
        <taxon>Pterygota</taxon>
        <taxon>Neoptera</taxon>
        <taxon>Paraneoptera</taxon>
        <taxon>Hemiptera</taxon>
        <taxon>Sternorrhyncha</taxon>
        <taxon>Psylloidea</taxon>
        <taxon>Psyllidae</taxon>
        <taxon>Diaphorininae</taxon>
        <taxon>Diaphorina</taxon>
    </lineage>
</organism>
<name>A0A3Q0IPI2_DIACI</name>
<proteinExistence type="predicted"/>
<gene>
    <name evidence="3" type="primary">LOC108252175</name>
</gene>
<dbReference type="RefSeq" id="XP_026678142.1">
    <property type="nucleotide sequence ID" value="XM_026822341.1"/>
</dbReference>
<feature type="transmembrane region" description="Helical" evidence="1">
    <location>
        <begin position="12"/>
        <end position="29"/>
    </location>
</feature>
<dbReference type="GeneID" id="108252175"/>
<protein>
    <submittedName>
        <fullName evidence="3">Uncharacterized protein LOC108252175</fullName>
    </submittedName>
</protein>
<evidence type="ECO:0000313" key="3">
    <source>
        <dbReference type="RefSeq" id="XP_026678142.1"/>
    </source>
</evidence>
<reference evidence="3" key="1">
    <citation type="submission" date="2025-08" db="UniProtKB">
        <authorList>
            <consortium name="RefSeq"/>
        </authorList>
    </citation>
    <scope>IDENTIFICATION</scope>
</reference>